<dbReference type="CDD" id="cd00761">
    <property type="entry name" value="Glyco_tranf_GTA_type"/>
    <property type="match status" value="1"/>
</dbReference>
<dbReference type="Pfam" id="PF00535">
    <property type="entry name" value="Glycos_transf_2"/>
    <property type="match status" value="1"/>
</dbReference>
<dbReference type="Gene3D" id="3.90.550.10">
    <property type="entry name" value="Spore Coat Polysaccharide Biosynthesis Protein SpsA, Chain A"/>
    <property type="match status" value="1"/>
</dbReference>
<dbReference type="EMBL" id="CP039381">
    <property type="protein sequence ID" value="QCT06953.1"/>
    <property type="molecule type" value="Genomic_DNA"/>
</dbReference>
<dbReference type="SUPFAM" id="SSF53448">
    <property type="entry name" value="Nucleotide-diphospho-sugar transferases"/>
    <property type="match status" value="1"/>
</dbReference>
<gene>
    <name evidence="4" type="ORF">E5Z56_06065</name>
</gene>
<dbReference type="PANTHER" id="PTHR22916">
    <property type="entry name" value="GLYCOSYLTRANSFERASE"/>
    <property type="match status" value="1"/>
</dbReference>
<evidence type="ECO:0000313" key="4">
    <source>
        <dbReference type="EMBL" id="QCT06953.1"/>
    </source>
</evidence>
<evidence type="ECO:0000259" key="3">
    <source>
        <dbReference type="Pfam" id="PF00535"/>
    </source>
</evidence>
<sequence length="329" mass="37695">MDKNIFLKISVIIPAYNVEKYIEKCVNSILEQSFSDFEILLVDDGSKDNTPKICDELANKDSRITVIHKENGGLSDARNAGIRKSVGKYLAFVDGDDIVDKDYLQELYRLITLEDNISVSIVGGVAFGENSKPKGSKATFSKVATSEEIVRKICLCDDIDHTAWGKLFSAELWKDFKYPVGKLYEDYLTTYRVLSKVDKIAYSDAKMYFYIQHNESIMHMKCSEKTLAVLDVADQETEFMLKTWPNISDEIMNLKVRVYLKNLQQILNSGMDDFPDYQIRIIKFIKTNSGYLLKSKKIRKAEKVKILSLLINKRLFLKLYNKFDGSVSV</sequence>
<dbReference type="OrthoDB" id="9768769at2"/>
<dbReference type="GO" id="GO:0016757">
    <property type="term" value="F:glycosyltransferase activity"/>
    <property type="evidence" value="ECO:0007669"/>
    <property type="project" value="UniProtKB-KW"/>
</dbReference>
<feature type="domain" description="Glycosyltransferase 2-like" evidence="3">
    <location>
        <begin position="10"/>
        <end position="149"/>
    </location>
</feature>
<dbReference type="InterPro" id="IPR001173">
    <property type="entry name" value="Glyco_trans_2-like"/>
</dbReference>
<dbReference type="InterPro" id="IPR029044">
    <property type="entry name" value="Nucleotide-diphossugar_trans"/>
</dbReference>
<keyword evidence="2 4" id="KW-0808">Transferase</keyword>
<evidence type="ECO:0000313" key="5">
    <source>
        <dbReference type="Proteomes" id="UP000301475"/>
    </source>
</evidence>
<dbReference type="RefSeq" id="WP_138157028.1">
    <property type="nucleotide sequence ID" value="NZ_CP039381.1"/>
</dbReference>
<accession>A0A4V1G546</accession>
<proteinExistence type="predicted"/>
<evidence type="ECO:0000256" key="2">
    <source>
        <dbReference type="ARBA" id="ARBA00022679"/>
    </source>
</evidence>
<evidence type="ECO:0000256" key="1">
    <source>
        <dbReference type="ARBA" id="ARBA00022676"/>
    </source>
</evidence>
<organism evidence="4 5">
    <name type="scientific">Ruminococcus bovis</name>
    <dbReference type="NCBI Taxonomy" id="2564099"/>
    <lineage>
        <taxon>Bacteria</taxon>
        <taxon>Bacillati</taxon>
        <taxon>Bacillota</taxon>
        <taxon>Clostridia</taxon>
        <taxon>Eubacteriales</taxon>
        <taxon>Oscillospiraceae</taxon>
        <taxon>Ruminococcus</taxon>
    </lineage>
</organism>
<dbReference type="PANTHER" id="PTHR22916:SF51">
    <property type="entry name" value="GLYCOSYLTRANSFERASE EPSH-RELATED"/>
    <property type="match status" value="1"/>
</dbReference>
<protein>
    <submittedName>
        <fullName evidence="4">Glycosyltransferase family 2 protein</fullName>
    </submittedName>
</protein>
<dbReference type="Proteomes" id="UP000301475">
    <property type="component" value="Chromosome"/>
</dbReference>
<name>A0A4V1G546_9FIRM</name>
<keyword evidence="5" id="KW-1185">Reference proteome</keyword>
<reference evidence="4 5" key="1">
    <citation type="submission" date="2019-04" db="EMBL/GenBank/DDBJ databases">
        <authorList>
            <person name="Embree M."/>
            <person name="Gaffney J.R."/>
        </authorList>
    </citation>
    <scope>NUCLEOTIDE SEQUENCE [LARGE SCALE GENOMIC DNA]</scope>
    <source>
        <strain evidence="4 5">JE7A12</strain>
    </source>
</reference>
<dbReference type="AlphaFoldDB" id="A0A4V1G546"/>
<keyword evidence="1" id="KW-0328">Glycosyltransferase</keyword>
<dbReference type="KEGG" id="ruj:E5Z56_06065"/>